<sequence length="195" mass="22190">MLAHLKEYLQAKLPLTDQQFAALAHTLEPKTLARQQVLVRQGEVGRYGAFVAQGCLRSFVVDKKGKEHVLQFAPENWWIADQHGLIHHEPAMFSIDALEDSQVLLFGPGFYQQLPQLGPAFQAFFYELQQNSLQAMQKRLIATLSAPAEERYLDFLRTYPSLAQRLPQRLIAAYLGITPESLSRIRKELTRGISK</sequence>
<dbReference type="Proteomes" id="UP001165296">
    <property type="component" value="Unassembled WGS sequence"/>
</dbReference>
<dbReference type="Gene3D" id="2.60.120.10">
    <property type="entry name" value="Jelly Rolls"/>
    <property type="match status" value="1"/>
</dbReference>
<proteinExistence type="predicted"/>
<keyword evidence="3" id="KW-1185">Reference proteome</keyword>
<evidence type="ECO:0000313" key="2">
    <source>
        <dbReference type="EMBL" id="MCB2408720.1"/>
    </source>
</evidence>
<dbReference type="InterPro" id="IPR000595">
    <property type="entry name" value="cNMP-bd_dom"/>
</dbReference>
<comment type="caution">
    <text evidence="2">The sequence shown here is derived from an EMBL/GenBank/DDBJ whole genome shotgun (WGS) entry which is preliminary data.</text>
</comment>
<dbReference type="SUPFAM" id="SSF51206">
    <property type="entry name" value="cAMP-binding domain-like"/>
    <property type="match status" value="1"/>
</dbReference>
<dbReference type="EMBL" id="JAJADR010000003">
    <property type="protein sequence ID" value="MCB2408720.1"/>
    <property type="molecule type" value="Genomic_DNA"/>
</dbReference>
<gene>
    <name evidence="2" type="ORF">LGH74_12095</name>
</gene>
<protein>
    <submittedName>
        <fullName evidence="2">Crp/Fnr family transcriptional regulator</fullName>
    </submittedName>
</protein>
<evidence type="ECO:0000313" key="3">
    <source>
        <dbReference type="Proteomes" id="UP001165296"/>
    </source>
</evidence>
<dbReference type="RefSeq" id="WP_226176022.1">
    <property type="nucleotide sequence ID" value="NZ_JAJADR010000003.1"/>
</dbReference>
<dbReference type="CDD" id="cd00038">
    <property type="entry name" value="CAP_ED"/>
    <property type="match status" value="1"/>
</dbReference>
<dbReference type="InterPro" id="IPR018490">
    <property type="entry name" value="cNMP-bd_dom_sf"/>
</dbReference>
<dbReference type="Pfam" id="PF00027">
    <property type="entry name" value="cNMP_binding"/>
    <property type="match status" value="1"/>
</dbReference>
<accession>A0ABS8AR76</accession>
<reference evidence="2" key="1">
    <citation type="submission" date="2021-10" db="EMBL/GenBank/DDBJ databases">
        <authorList>
            <person name="Dean J.D."/>
            <person name="Kim M.K."/>
            <person name="Newey C.N."/>
            <person name="Stoker T.S."/>
            <person name="Thompson D.W."/>
            <person name="Grose J.H."/>
        </authorList>
    </citation>
    <scope>NUCLEOTIDE SEQUENCE</scope>
    <source>
        <strain evidence="2">BT178</strain>
    </source>
</reference>
<evidence type="ECO:0000259" key="1">
    <source>
        <dbReference type="PROSITE" id="PS50042"/>
    </source>
</evidence>
<dbReference type="PROSITE" id="PS50042">
    <property type="entry name" value="CNMP_BINDING_3"/>
    <property type="match status" value="1"/>
</dbReference>
<feature type="domain" description="Cyclic nucleotide-binding" evidence="1">
    <location>
        <begin position="15"/>
        <end position="114"/>
    </location>
</feature>
<dbReference type="InterPro" id="IPR014710">
    <property type="entry name" value="RmlC-like_jellyroll"/>
</dbReference>
<name>A0ABS8AR76_9BACT</name>
<organism evidence="2 3">
    <name type="scientific">Hymenobacter lucidus</name>
    <dbReference type="NCBI Taxonomy" id="2880930"/>
    <lineage>
        <taxon>Bacteria</taxon>
        <taxon>Pseudomonadati</taxon>
        <taxon>Bacteroidota</taxon>
        <taxon>Cytophagia</taxon>
        <taxon>Cytophagales</taxon>
        <taxon>Hymenobacteraceae</taxon>
        <taxon>Hymenobacter</taxon>
    </lineage>
</organism>